<gene>
    <name evidence="2" type="ORF">CAMP_LOCUS2581</name>
</gene>
<keyword evidence="1" id="KW-0472">Membrane</keyword>
<evidence type="ECO:0000313" key="2">
    <source>
        <dbReference type="EMBL" id="CAI5439944.1"/>
    </source>
</evidence>
<feature type="transmembrane region" description="Helical" evidence="1">
    <location>
        <begin position="36"/>
        <end position="64"/>
    </location>
</feature>
<sequence length="247" mass="29587">MLSIDEDPIYFLYEQKNAIIYRIYKWIFVYTLIKTLYYWVFIGLVCFAKVFQSAVYTVLVLGFFNKVYSFDISDTGFLLIISIQRFIIIADIQKLVKFVEGKWLIFFLSFSYAVIYAEARFESSFRCHIDACYLYAYVYDEFKFFNSINFKRRTTPVNSIVVYFIREENDSREEIFKRYVCNDFKSVEMIFPLTYTIAYYHRFKPLFSKLCCGFKCCICCKRSNRISDRSMQFMSTTRHAMEAPPAN</sequence>
<keyword evidence="3" id="KW-1185">Reference proteome</keyword>
<name>A0A9P1MX11_9PELO</name>
<comment type="caution">
    <text evidence="2">The sequence shown here is derived from an EMBL/GenBank/DDBJ whole genome shotgun (WGS) entry which is preliminary data.</text>
</comment>
<evidence type="ECO:0000256" key="1">
    <source>
        <dbReference type="SAM" id="Phobius"/>
    </source>
</evidence>
<accession>A0A9P1MX11</accession>
<dbReference type="AlphaFoldDB" id="A0A9P1MX11"/>
<feature type="transmembrane region" description="Helical" evidence="1">
    <location>
        <begin position="76"/>
        <end position="96"/>
    </location>
</feature>
<dbReference type="EMBL" id="CANHGI010000001">
    <property type="protein sequence ID" value="CAI5439944.1"/>
    <property type="molecule type" value="Genomic_DNA"/>
</dbReference>
<evidence type="ECO:0000313" key="3">
    <source>
        <dbReference type="Proteomes" id="UP001152747"/>
    </source>
</evidence>
<protein>
    <submittedName>
        <fullName evidence="2">Uncharacterized protein</fullName>
    </submittedName>
</protein>
<keyword evidence="1" id="KW-0812">Transmembrane</keyword>
<organism evidence="2 3">
    <name type="scientific">Caenorhabditis angaria</name>
    <dbReference type="NCBI Taxonomy" id="860376"/>
    <lineage>
        <taxon>Eukaryota</taxon>
        <taxon>Metazoa</taxon>
        <taxon>Ecdysozoa</taxon>
        <taxon>Nematoda</taxon>
        <taxon>Chromadorea</taxon>
        <taxon>Rhabditida</taxon>
        <taxon>Rhabditina</taxon>
        <taxon>Rhabditomorpha</taxon>
        <taxon>Rhabditoidea</taxon>
        <taxon>Rhabditidae</taxon>
        <taxon>Peloderinae</taxon>
        <taxon>Caenorhabditis</taxon>
    </lineage>
</organism>
<reference evidence="2" key="1">
    <citation type="submission" date="2022-11" db="EMBL/GenBank/DDBJ databases">
        <authorList>
            <person name="Kikuchi T."/>
        </authorList>
    </citation>
    <scope>NUCLEOTIDE SEQUENCE</scope>
    <source>
        <strain evidence="2">PS1010</strain>
    </source>
</reference>
<keyword evidence="1" id="KW-1133">Transmembrane helix</keyword>
<dbReference type="Proteomes" id="UP001152747">
    <property type="component" value="Unassembled WGS sequence"/>
</dbReference>
<proteinExistence type="predicted"/>
<feature type="transmembrane region" description="Helical" evidence="1">
    <location>
        <begin position="102"/>
        <end position="119"/>
    </location>
</feature>